<gene>
    <name evidence="6" type="ORF">PS467_02280</name>
</gene>
<reference evidence="6 7" key="1">
    <citation type="submission" date="2023-02" db="EMBL/GenBank/DDBJ databases">
        <title>Streptomyces sp. SCA4-21 with antifungal activity against Fusarium oxysporum f. sp. cubense, Streptomyces sp. SCA2-17 with antifungal activity against Fusarium oxysporum f. sp. cubense.</title>
        <authorList>
            <person name="Qi D."/>
        </authorList>
    </citation>
    <scope>NUCLEOTIDE SEQUENCE [LARGE SCALE GENOMIC DNA]</scope>
    <source>
        <strain evidence="6 7">SCA4-21</strain>
    </source>
</reference>
<dbReference type="PROSITE" id="PS01124">
    <property type="entry name" value="HTH_ARAC_FAMILY_2"/>
    <property type="match status" value="1"/>
</dbReference>
<dbReference type="InterPro" id="IPR018060">
    <property type="entry name" value="HTH_AraC"/>
</dbReference>
<dbReference type="InterPro" id="IPR050204">
    <property type="entry name" value="AraC_XylS_family_regulators"/>
</dbReference>
<keyword evidence="2" id="KW-0238">DNA-binding</keyword>
<dbReference type="Gene3D" id="1.10.10.60">
    <property type="entry name" value="Homeodomain-like"/>
    <property type="match status" value="1"/>
</dbReference>
<feature type="region of interest" description="Disordered" evidence="4">
    <location>
        <begin position="1"/>
        <end position="23"/>
    </location>
</feature>
<dbReference type="InterPro" id="IPR003313">
    <property type="entry name" value="AraC-bd"/>
</dbReference>
<feature type="compositionally biased region" description="Basic and acidic residues" evidence="4">
    <location>
        <begin position="1"/>
        <end position="13"/>
    </location>
</feature>
<proteinExistence type="predicted"/>
<dbReference type="SMART" id="SM00342">
    <property type="entry name" value="HTH_ARAC"/>
    <property type="match status" value="1"/>
</dbReference>
<dbReference type="PANTHER" id="PTHR46796">
    <property type="entry name" value="HTH-TYPE TRANSCRIPTIONAL ACTIVATOR RHAS-RELATED"/>
    <property type="match status" value="1"/>
</dbReference>
<evidence type="ECO:0000259" key="5">
    <source>
        <dbReference type="PROSITE" id="PS01124"/>
    </source>
</evidence>
<keyword evidence="3" id="KW-0804">Transcription</keyword>
<keyword evidence="1" id="KW-0805">Transcription regulation</keyword>
<evidence type="ECO:0000256" key="3">
    <source>
        <dbReference type="ARBA" id="ARBA00023163"/>
    </source>
</evidence>
<evidence type="ECO:0000313" key="6">
    <source>
        <dbReference type="EMBL" id="WNE94232.1"/>
    </source>
</evidence>
<feature type="domain" description="HTH araC/xylS-type" evidence="5">
    <location>
        <begin position="198"/>
        <end position="296"/>
    </location>
</feature>
<evidence type="ECO:0000256" key="4">
    <source>
        <dbReference type="SAM" id="MobiDB-lite"/>
    </source>
</evidence>
<dbReference type="Pfam" id="PF02311">
    <property type="entry name" value="AraC_binding"/>
    <property type="match status" value="1"/>
</dbReference>
<evidence type="ECO:0000313" key="7">
    <source>
        <dbReference type="Proteomes" id="UP001305606"/>
    </source>
</evidence>
<dbReference type="InterPro" id="IPR014710">
    <property type="entry name" value="RmlC-like_jellyroll"/>
</dbReference>
<evidence type="ECO:0000256" key="2">
    <source>
        <dbReference type="ARBA" id="ARBA00023125"/>
    </source>
</evidence>
<keyword evidence="7" id="KW-1185">Reference proteome</keyword>
<dbReference type="InterPro" id="IPR009057">
    <property type="entry name" value="Homeodomain-like_sf"/>
</dbReference>
<accession>A0ABY9UNX8</accession>
<name>A0ABY9UNX8_9ACTN</name>
<dbReference type="EMBL" id="CP117522">
    <property type="protein sequence ID" value="WNE94232.1"/>
    <property type="molecule type" value="Genomic_DNA"/>
</dbReference>
<evidence type="ECO:0000256" key="1">
    <source>
        <dbReference type="ARBA" id="ARBA00023015"/>
    </source>
</evidence>
<dbReference type="InterPro" id="IPR011051">
    <property type="entry name" value="RmlC_Cupin_sf"/>
</dbReference>
<sequence length="306" mass="33721">MDRIGQDHRDRITDVPFRPSPGGPPGVEVWDFPWLAERAGRHGVDLYQPLRAEFHHLISVRSGSLRMWLDGAEHTVPPGAWLWIRPDQVYRFLGALGLAEGAVVLFTPGFLDAATVDAARFGPPYPEGPLTAERPEDAAALQTTLGLLEDAYRRSAALPVDAHIALVRHLLAALVLRLGHLRGRDAARRGEPGAGTFHRFHRAVERDFTAARRVEDYAAALGYSARTLTRACLAATGRTAKQYLDDRVALEAKRLLVHTDLAPVRIADRLGFTTPTVFTKFFRRCTGETPSAFRSRARTGGQPAGR</sequence>
<dbReference type="Proteomes" id="UP001305606">
    <property type="component" value="Chromosome"/>
</dbReference>
<dbReference type="Pfam" id="PF12833">
    <property type="entry name" value="HTH_18"/>
    <property type="match status" value="1"/>
</dbReference>
<dbReference type="SUPFAM" id="SSF46689">
    <property type="entry name" value="Homeodomain-like"/>
    <property type="match status" value="1"/>
</dbReference>
<organism evidence="6 7">
    <name type="scientific">Streptomyces luomodiensis</name>
    <dbReference type="NCBI Taxonomy" id="3026192"/>
    <lineage>
        <taxon>Bacteria</taxon>
        <taxon>Bacillati</taxon>
        <taxon>Actinomycetota</taxon>
        <taxon>Actinomycetes</taxon>
        <taxon>Kitasatosporales</taxon>
        <taxon>Streptomycetaceae</taxon>
        <taxon>Streptomyces</taxon>
    </lineage>
</organism>
<protein>
    <submittedName>
        <fullName evidence="6">Helix-turn-helix transcriptional regulator</fullName>
    </submittedName>
</protein>
<dbReference type="SUPFAM" id="SSF51182">
    <property type="entry name" value="RmlC-like cupins"/>
    <property type="match status" value="1"/>
</dbReference>
<dbReference type="Gene3D" id="2.60.120.10">
    <property type="entry name" value="Jelly Rolls"/>
    <property type="match status" value="1"/>
</dbReference>